<dbReference type="InterPro" id="IPR021908">
    <property type="entry name" value="YfbK_C"/>
</dbReference>
<keyword evidence="6" id="KW-1185">Reference proteome</keyword>
<feature type="region of interest" description="Disordered" evidence="2">
    <location>
        <begin position="352"/>
        <end position="382"/>
    </location>
</feature>
<dbReference type="InterPro" id="IPR019734">
    <property type="entry name" value="TPR_rpt"/>
</dbReference>
<evidence type="ECO:0000256" key="1">
    <source>
        <dbReference type="PROSITE-ProRule" id="PRU00339"/>
    </source>
</evidence>
<name>A0A934VDF0_9BACT</name>
<comment type="caution">
    <text evidence="5">The sequence shown here is derived from an EMBL/GenBank/DDBJ whole genome shotgun (WGS) entry which is preliminary data.</text>
</comment>
<accession>A0A934VDF0</accession>
<evidence type="ECO:0000313" key="5">
    <source>
        <dbReference type="EMBL" id="MBK1826204.1"/>
    </source>
</evidence>
<feature type="region of interest" description="Disordered" evidence="2">
    <location>
        <begin position="830"/>
        <end position="870"/>
    </location>
</feature>
<evidence type="ECO:0000256" key="2">
    <source>
        <dbReference type="SAM" id="MobiDB-lite"/>
    </source>
</evidence>
<dbReference type="PROSITE" id="PS50234">
    <property type="entry name" value="VWFA"/>
    <property type="match status" value="1"/>
</dbReference>
<evidence type="ECO:0000313" key="6">
    <source>
        <dbReference type="Proteomes" id="UP000658278"/>
    </source>
</evidence>
<dbReference type="RefSeq" id="WP_200276737.1">
    <property type="nucleotide sequence ID" value="NZ_JAENII010000002.1"/>
</dbReference>
<dbReference type="Proteomes" id="UP000658278">
    <property type="component" value="Unassembled WGS sequence"/>
</dbReference>
<feature type="repeat" description="TPR" evidence="1">
    <location>
        <begin position="608"/>
        <end position="641"/>
    </location>
</feature>
<keyword evidence="3" id="KW-0472">Membrane</keyword>
<dbReference type="InterPro" id="IPR002035">
    <property type="entry name" value="VWF_A"/>
</dbReference>
<dbReference type="InterPro" id="IPR022156">
    <property type="entry name" value="Uncharacterised_YfbK_N"/>
</dbReference>
<protein>
    <submittedName>
        <fullName evidence="5">von Willebrand factor type A domain-containing protein</fullName>
    </submittedName>
</protein>
<organism evidence="5 6">
    <name type="scientific">Haloferula rosea</name>
    <dbReference type="NCBI Taxonomy" id="490093"/>
    <lineage>
        <taxon>Bacteria</taxon>
        <taxon>Pseudomonadati</taxon>
        <taxon>Verrucomicrobiota</taxon>
        <taxon>Verrucomicrobiia</taxon>
        <taxon>Verrucomicrobiales</taxon>
        <taxon>Verrucomicrobiaceae</taxon>
        <taxon>Haloferula</taxon>
    </lineage>
</organism>
<feature type="transmembrane region" description="Helical" evidence="3">
    <location>
        <begin position="98"/>
        <end position="121"/>
    </location>
</feature>
<evidence type="ECO:0000259" key="4">
    <source>
        <dbReference type="PROSITE" id="PS50234"/>
    </source>
</evidence>
<sequence length="1375" mass="147957">MKNDSDQPLTSVEDDAFEARLVAWVLGEASAFEQAELETLYRSDREVALFVDRLRLLDGLIKEEGEEVWRLSDERRAKVLALMGDKPPVVVRRINRQWWSVAAAAVVMVVAIGGALSTMGVRRSVKSEKSAPVIVSYSAPAASPSAASADSREFAFLSEYEPPELPNGLANASHAIDEEVQERALAVNESNRKLPNAIGGGFPVTPATPTDFDADAWGGSTSRSGADELGLEQLADSAQSAESQGEVIAGHLGDRNSVLRSEIPAKLSSSMAKVIGSNSASPAEIPVPETTVPDPSTSFGDGDDFGVGWGGAIGGGSGGGGFTGHIEPTEPSGVPTVGDLPGVGSLFQRAGEVADSPEEPTSDPFAAAPPRLEAPVEEESFGRSVVDAKERTSGAVAGGAKAEAQNIDAIGGNDGNGFGGIDGSAVVTGGMNRDLSALEGRPAGSTGDGLENRHRFGMDIDGRVSGWDSRSKQSGLPNEALAEREALQRQDGLSESDRLLREARNSYSEGEYDEALDLYAEGLERLPDTPAAESRRLFFNDSLADAEIAVAEEAIRVGQYDKAKDLLKDAAGRASDSRLAEQKLEDLTDPIRTSPALSEEHNRKVDDVRRGLYQGEGHYNLGQYDEAQKQYEGVLKTDPENRAARRGMERIAAAKESYYKAAYDETRAELLSEVDSAWEMQSEVGDSSGSSGLKPSVTSTLNSIIIPEVDFKDVSLEEAVDFLRAKAVEGDVNELDPAKKGLGLRVEMPRQAWFNDGLDAGANDPGGQVRIPELRLRNVPLGEALNYVAEATRMRWKVEDDGIVIQPATEVGEDLFTRTYRVSPDFASRLMPDQGSEMDEDPFASSDDEQPLMPDQGSEMDEDPFASSDDEQPLMTRMSMEDLLRFNGVRFAPEAQAQFFPENSTLLVRNTPSNLDLVEQLVKELASEASAEAPLTRMEEVSASDDPYSTFSLHVSDSSFKLAAAAMERGEIPDAEGIRPEEFYNAFDYGDPSPAVNEPVACVVEQSAHPAFPQRNLMRVAVRTGSAGRAQTTPLNLTLLLDNSGSMEREDRAEGVGQAVEQLASLLQPGDKVTVAGFSRQPRLLVDRLDGGQAEQLNGLVAQLPSEGGTNLEEALVLGEELAKRQYVEGAQNRVVLFTDGAANLGDADPDSLNGRVEALRQNGISFDAAGFGADGLNDRLLERLTRNGNGRYYVVDDAVEAGEGFADKLAGAFRPQAENVKVQIVFNPARVGNYKLIGFEKHRLKKEDFRNDAVDAAEMASEEAGVALYQFEVLPEGEGEIGEVSVRFRDVGSGEMVERTWTIPYDPSAPAFDQAAESLQLAALAAFAAEKLRSAPMSEVVDLAKLSPVLARVAARYPEAPRIEQLRRMIEQLR</sequence>
<dbReference type="SMART" id="SM00327">
    <property type="entry name" value="VWA"/>
    <property type="match status" value="1"/>
</dbReference>
<dbReference type="PROSITE" id="PS50005">
    <property type="entry name" value="TPR"/>
    <property type="match status" value="1"/>
</dbReference>
<dbReference type="InterPro" id="IPR051266">
    <property type="entry name" value="CLCR"/>
</dbReference>
<dbReference type="InterPro" id="IPR011990">
    <property type="entry name" value="TPR-like_helical_dom_sf"/>
</dbReference>
<keyword evidence="1" id="KW-0802">TPR repeat</keyword>
<dbReference type="Pfam" id="PF13519">
    <property type="entry name" value="VWA_2"/>
    <property type="match status" value="1"/>
</dbReference>
<gene>
    <name evidence="5" type="ORF">JIN81_04180</name>
</gene>
<dbReference type="Gene3D" id="3.40.50.410">
    <property type="entry name" value="von Willebrand factor, type A domain"/>
    <property type="match status" value="1"/>
</dbReference>
<keyword evidence="3" id="KW-1133">Transmembrane helix</keyword>
<dbReference type="Pfam" id="PF12450">
    <property type="entry name" value="vWF_A"/>
    <property type="match status" value="1"/>
</dbReference>
<feature type="compositionally biased region" description="Acidic residues" evidence="2">
    <location>
        <begin position="836"/>
        <end position="850"/>
    </location>
</feature>
<keyword evidence="3" id="KW-0812">Transmembrane</keyword>
<proteinExistence type="predicted"/>
<evidence type="ECO:0000256" key="3">
    <source>
        <dbReference type="SAM" id="Phobius"/>
    </source>
</evidence>
<dbReference type="Gene3D" id="1.25.40.10">
    <property type="entry name" value="Tetratricopeptide repeat domain"/>
    <property type="match status" value="1"/>
</dbReference>
<reference evidence="5" key="1">
    <citation type="submission" date="2021-01" db="EMBL/GenBank/DDBJ databases">
        <title>Modified the classification status of verrucomicrobia.</title>
        <authorList>
            <person name="Feng X."/>
        </authorList>
    </citation>
    <scope>NUCLEOTIDE SEQUENCE</scope>
    <source>
        <strain evidence="5">KCTC 22201</strain>
    </source>
</reference>
<dbReference type="SUPFAM" id="SSF48452">
    <property type="entry name" value="TPR-like"/>
    <property type="match status" value="1"/>
</dbReference>
<dbReference type="PANTHER" id="PTHR10579">
    <property type="entry name" value="CALCIUM-ACTIVATED CHLORIDE CHANNEL REGULATOR"/>
    <property type="match status" value="1"/>
</dbReference>
<dbReference type="PANTHER" id="PTHR10579:SF43">
    <property type="entry name" value="ZINC FINGER (C3HC4-TYPE RING FINGER) FAMILY PROTEIN"/>
    <property type="match status" value="1"/>
</dbReference>
<dbReference type="InterPro" id="IPR036465">
    <property type="entry name" value="vWFA_dom_sf"/>
</dbReference>
<dbReference type="SUPFAM" id="SSF53300">
    <property type="entry name" value="vWA-like"/>
    <property type="match status" value="1"/>
</dbReference>
<feature type="domain" description="VWFA" evidence="4">
    <location>
        <begin position="1036"/>
        <end position="1210"/>
    </location>
</feature>
<dbReference type="Pfam" id="PF12034">
    <property type="entry name" value="YfbK_C"/>
    <property type="match status" value="1"/>
</dbReference>
<feature type="compositionally biased region" description="Acidic residues" evidence="2">
    <location>
        <begin position="858"/>
        <end position="870"/>
    </location>
</feature>
<dbReference type="EMBL" id="JAENII010000002">
    <property type="protein sequence ID" value="MBK1826204.1"/>
    <property type="molecule type" value="Genomic_DNA"/>
</dbReference>